<reference evidence="1 2" key="1">
    <citation type="submission" date="2016-11" db="EMBL/GenBank/DDBJ databases">
        <authorList>
            <person name="Jaros S."/>
            <person name="Januszkiewicz K."/>
            <person name="Wedrychowicz H."/>
        </authorList>
    </citation>
    <scope>NUCLEOTIDE SEQUENCE [LARGE SCALE GENOMIC DNA]</scope>
    <source>
        <strain evidence="1 2">DSM 12906</strain>
    </source>
</reference>
<dbReference type="AlphaFoldDB" id="A0A1M6IBN7"/>
<evidence type="ECO:0008006" key="3">
    <source>
        <dbReference type="Google" id="ProtNLM"/>
    </source>
</evidence>
<protein>
    <recommendedName>
        <fullName evidence="3">DUF3099 domain-containing protein</fullName>
    </recommendedName>
</protein>
<accession>A0A1M6IBN7</accession>
<dbReference type="OrthoDB" id="4229919at2"/>
<evidence type="ECO:0000313" key="1">
    <source>
        <dbReference type="EMBL" id="SHJ31899.1"/>
    </source>
</evidence>
<evidence type="ECO:0000313" key="2">
    <source>
        <dbReference type="Proteomes" id="UP000184512"/>
    </source>
</evidence>
<dbReference type="STRING" id="1123357.SAMN02745244_02226"/>
<dbReference type="EMBL" id="FQZG01000039">
    <property type="protein sequence ID" value="SHJ31899.1"/>
    <property type="molecule type" value="Genomic_DNA"/>
</dbReference>
<organism evidence="1 2">
    <name type="scientific">Tessaracoccus bendigoensis DSM 12906</name>
    <dbReference type="NCBI Taxonomy" id="1123357"/>
    <lineage>
        <taxon>Bacteria</taxon>
        <taxon>Bacillati</taxon>
        <taxon>Actinomycetota</taxon>
        <taxon>Actinomycetes</taxon>
        <taxon>Propionibacteriales</taxon>
        <taxon>Propionibacteriaceae</taxon>
        <taxon>Tessaracoccus</taxon>
    </lineage>
</organism>
<dbReference type="Proteomes" id="UP000184512">
    <property type="component" value="Unassembled WGS sequence"/>
</dbReference>
<gene>
    <name evidence="1" type="ORF">SAMN02745244_02226</name>
</gene>
<sequence>MSRTRDATLITNASRSQTLELAERQKRYLITMGIRTGCFLAFLIVPGWWKLVALGAAALLPAFAVLFANNADHHAPTAAPDGEGAQVRAITTGDVVRGTVEEETDK</sequence>
<keyword evidence="2" id="KW-1185">Reference proteome</keyword>
<dbReference type="InterPro" id="IPR021449">
    <property type="entry name" value="DUF3099"/>
</dbReference>
<dbReference type="Pfam" id="PF11298">
    <property type="entry name" value="DUF3099"/>
    <property type="match status" value="1"/>
</dbReference>
<dbReference type="RefSeq" id="WP_073188217.1">
    <property type="nucleotide sequence ID" value="NZ_FQZG01000039.1"/>
</dbReference>
<proteinExistence type="predicted"/>
<name>A0A1M6IBN7_9ACTN</name>